<name>A0A543FXL4_9PSEU</name>
<dbReference type="Proteomes" id="UP000319818">
    <property type="component" value="Unassembled WGS sequence"/>
</dbReference>
<comment type="similarity">
    <text evidence="1">Belongs to the N-acetylmuramoyl-L-alanine amidase 2 family.</text>
</comment>
<keyword evidence="3" id="KW-1133">Transmembrane helix</keyword>
<keyword evidence="3" id="KW-0812">Transmembrane</keyword>
<feature type="domain" description="N-acetylmuramoyl-L-alanine amidase" evidence="4">
    <location>
        <begin position="49"/>
        <end position="212"/>
    </location>
</feature>
<keyword evidence="3" id="KW-0472">Membrane</keyword>
<dbReference type="GO" id="GO:0008745">
    <property type="term" value="F:N-acetylmuramoyl-L-alanine amidase activity"/>
    <property type="evidence" value="ECO:0007669"/>
    <property type="project" value="InterPro"/>
</dbReference>
<feature type="transmembrane region" description="Helical" evidence="3">
    <location>
        <begin position="274"/>
        <end position="293"/>
    </location>
</feature>
<dbReference type="AlphaFoldDB" id="A0A543FXL4"/>
<feature type="compositionally biased region" description="Low complexity" evidence="2">
    <location>
        <begin position="249"/>
        <end position="261"/>
    </location>
</feature>
<evidence type="ECO:0000256" key="1">
    <source>
        <dbReference type="ARBA" id="ARBA00007553"/>
    </source>
</evidence>
<protein>
    <submittedName>
        <fullName evidence="6">N-acetylmuramoyl-L-alanine amidase</fullName>
    </submittedName>
</protein>
<evidence type="ECO:0000313" key="6">
    <source>
        <dbReference type="EMBL" id="TQM38504.1"/>
    </source>
</evidence>
<sequence length="312" mass="32252">MLRAGLALGTSLPLLPVLDGPASAAPPAENLAGLGVHRRDEWADGRPATGPLHAEADGDVRFLLVHHSASSNTYAAAEVPGLIRGFYAAHTGGKGWPDVAYNFFVDRYGEIWEGRTGSLAAPVIGDATGGNQGFSQLCCLIGDHRTEPPTAAASDSLSHLLAALADRHGIDTAPGATTTFVSRGSNRWAVGRTVTTSTIAGHRDMSRTECPGDACYALIHGPITERVNLRRRPHAAPIRSTTTAPPPSLGASAPGSASQPTPGRPAGDTSADGLLPLVIGGGSLAALTAGLALRLRRSRRSPAEEEHGRSTR</sequence>
<dbReference type="SMART" id="SM00701">
    <property type="entry name" value="PGRP"/>
    <property type="match status" value="1"/>
</dbReference>
<dbReference type="PANTHER" id="PTHR11022">
    <property type="entry name" value="PEPTIDOGLYCAN RECOGNITION PROTEIN"/>
    <property type="match status" value="1"/>
</dbReference>
<evidence type="ECO:0000259" key="5">
    <source>
        <dbReference type="SMART" id="SM00701"/>
    </source>
</evidence>
<evidence type="ECO:0000256" key="2">
    <source>
        <dbReference type="SAM" id="MobiDB-lite"/>
    </source>
</evidence>
<dbReference type="InterPro" id="IPR036505">
    <property type="entry name" value="Amidase/PGRP_sf"/>
</dbReference>
<dbReference type="CDD" id="cd06583">
    <property type="entry name" value="PGRP"/>
    <property type="match status" value="1"/>
</dbReference>
<evidence type="ECO:0000256" key="3">
    <source>
        <dbReference type="SAM" id="Phobius"/>
    </source>
</evidence>
<dbReference type="SMART" id="SM00644">
    <property type="entry name" value="Ami_2"/>
    <property type="match status" value="1"/>
</dbReference>
<feature type="domain" description="Peptidoglycan recognition protein family" evidence="5">
    <location>
        <begin position="34"/>
        <end position="185"/>
    </location>
</feature>
<comment type="caution">
    <text evidence="6">The sequence shown here is derived from an EMBL/GenBank/DDBJ whole genome shotgun (WGS) entry which is preliminary data.</text>
</comment>
<feature type="region of interest" description="Disordered" evidence="2">
    <location>
        <begin position="237"/>
        <end position="275"/>
    </location>
</feature>
<accession>A0A543FXL4</accession>
<dbReference type="GO" id="GO:0009253">
    <property type="term" value="P:peptidoglycan catabolic process"/>
    <property type="evidence" value="ECO:0007669"/>
    <property type="project" value="InterPro"/>
</dbReference>
<dbReference type="EMBL" id="VFPH01000002">
    <property type="protein sequence ID" value="TQM38504.1"/>
    <property type="molecule type" value="Genomic_DNA"/>
</dbReference>
<evidence type="ECO:0000313" key="7">
    <source>
        <dbReference type="Proteomes" id="UP000319818"/>
    </source>
</evidence>
<gene>
    <name evidence="6" type="ORF">FB388_5744</name>
</gene>
<dbReference type="PANTHER" id="PTHR11022:SF41">
    <property type="entry name" value="PEPTIDOGLYCAN-RECOGNITION PROTEIN LC-RELATED"/>
    <property type="match status" value="1"/>
</dbReference>
<dbReference type="InterPro" id="IPR006619">
    <property type="entry name" value="PGRP_domain_met/bac"/>
</dbReference>
<keyword evidence="7" id="KW-1185">Reference proteome</keyword>
<dbReference type="SUPFAM" id="SSF55846">
    <property type="entry name" value="N-acetylmuramoyl-L-alanine amidase-like"/>
    <property type="match status" value="1"/>
</dbReference>
<dbReference type="GO" id="GO:0008270">
    <property type="term" value="F:zinc ion binding"/>
    <property type="evidence" value="ECO:0007669"/>
    <property type="project" value="InterPro"/>
</dbReference>
<evidence type="ECO:0000259" key="4">
    <source>
        <dbReference type="SMART" id="SM00644"/>
    </source>
</evidence>
<reference evidence="6 7" key="1">
    <citation type="submission" date="2019-06" db="EMBL/GenBank/DDBJ databases">
        <title>Sequencing the genomes of 1000 actinobacteria strains.</title>
        <authorList>
            <person name="Klenk H.-P."/>
        </authorList>
    </citation>
    <scope>NUCLEOTIDE SEQUENCE [LARGE SCALE GENOMIC DNA]</scope>
    <source>
        <strain evidence="6 7">DSM 45511</strain>
    </source>
</reference>
<proteinExistence type="inferred from homology"/>
<dbReference type="InterPro" id="IPR002502">
    <property type="entry name" value="Amidase_domain"/>
</dbReference>
<dbReference type="Gene3D" id="3.40.80.10">
    <property type="entry name" value="Peptidoglycan recognition protein-like"/>
    <property type="match status" value="1"/>
</dbReference>
<organism evidence="6 7">
    <name type="scientific">Pseudonocardia cypriaca</name>
    <dbReference type="NCBI Taxonomy" id="882449"/>
    <lineage>
        <taxon>Bacteria</taxon>
        <taxon>Bacillati</taxon>
        <taxon>Actinomycetota</taxon>
        <taxon>Actinomycetes</taxon>
        <taxon>Pseudonocardiales</taxon>
        <taxon>Pseudonocardiaceae</taxon>
        <taxon>Pseudonocardia</taxon>
    </lineage>
</organism>
<dbReference type="Pfam" id="PF01510">
    <property type="entry name" value="Amidase_2"/>
    <property type="match status" value="1"/>
</dbReference>
<dbReference type="InterPro" id="IPR015510">
    <property type="entry name" value="PGRP"/>
</dbReference>